<dbReference type="Pfam" id="PF00168">
    <property type="entry name" value="C2"/>
    <property type="match status" value="2"/>
</dbReference>
<dbReference type="InterPro" id="IPR035892">
    <property type="entry name" value="C2_domain_sf"/>
</dbReference>
<accession>A0A2J6Q538</accession>
<dbReference type="Pfam" id="PF12796">
    <property type="entry name" value="Ank_2"/>
    <property type="match status" value="1"/>
</dbReference>
<dbReference type="PROSITE" id="PS50297">
    <property type="entry name" value="ANK_REP_REGION"/>
    <property type="match status" value="2"/>
</dbReference>
<evidence type="ECO:0000313" key="4">
    <source>
        <dbReference type="Proteomes" id="UP000235672"/>
    </source>
</evidence>
<sequence length="1047" mass="116903">MLDLFKSGSPDAEELEELFLDVVGASKTVKVLIDGLDECSRPARMVVLKLLSRLVSAQTITKVFLSSRDSMIGDIAIVFETCVQLCMGCEEARGDLSLYVNGVIEDKIEAGELEVGSVQLVQDIRSTLIQESNGMFLWVAFQIEDLCRQKSDAEIRHTLKTLPKDLPEPYQRALSRIIKDGNQKLANQIFRWVATAKRPLRLEELREAIAVVPGDEFLDRERLVNNADSLTTSCGDLIVSDDEDVVVQFVHHTVQEFLISKDYQIMANSFHFDLSEVDLIAGEIYVTYLNFNDFKRQLIPRQRPIPIIQPSNILESPALTGQGRMAEYGLKFARIVAKRSKTKFDIVRHLDTIASLERDDSLQLQVQYAFLAYARSFWLSNTKTFSKAAPAMMNIWRQLITTNHQVAPQPWFGEDGSHCTMIDCLLSVDAWGANFLRTLLFLASRKGNVLLVNYMLRKRIFPQISSIITSDLMGSAFKSAVAGDHLEVVDALLAAGLDMSACPSSALQRAVEKGNPRMVERLLRANADVNAPPGLSATISGGRNLNAIQLGASSGSLDVVEMLLLAGADVNAPAAEDGGPTALQAAALHGHSNVVRRLLSSHADINAAPAKNNGYTVMQAVEKSGICDILKFLSKPLGVIEVYVGRTQGLPFASSYTQIIISGREMARTKTAQTGPNGWNPNWDEVLYVPLCHTTTEISILIISEIKGGKSHCFFLGCHSSLRAGVGNGWQLDDASTFAANYSWVSNRHHSLGISKQPDDDENLESLELKPDFKSPRDYMRLTSQDVPAISPEQLIKWKTGFLMFSFLDLVLPQGSSNIQFQVLLDDLPFPSYSYKFPGIGNSKLKRMGNCFTRDLAISKTTFRMKKGDMGGQFNGLGRVLASRTQNTLDLLKQCLLNPTEMTLLDERERVAITFTLGMDYIPVEKILERGQLRVDVLDATYPGRPVDREAYCEFYLNEQMLFKTSAIKKLMRLVWNDFFVVEIRSRIDAMFRVTLHEIDDRLRTKIFVGNAVIDLQRLEPCRTQDRTIYMAETSGSIRLQLFFRPE</sequence>
<name>A0A2J6Q538_9HELO</name>
<dbReference type="AlphaFoldDB" id="A0A2J6Q538"/>
<evidence type="ECO:0000313" key="3">
    <source>
        <dbReference type="EMBL" id="PMD21402.1"/>
    </source>
</evidence>
<keyword evidence="1" id="KW-0040">ANK repeat</keyword>
<dbReference type="InterPro" id="IPR054471">
    <property type="entry name" value="GPIID_WHD"/>
</dbReference>
<proteinExistence type="predicted"/>
<feature type="repeat" description="ANK" evidence="1">
    <location>
        <begin position="578"/>
        <end position="610"/>
    </location>
</feature>
<dbReference type="EMBL" id="KZ613481">
    <property type="protein sequence ID" value="PMD21402.1"/>
    <property type="molecule type" value="Genomic_DNA"/>
</dbReference>
<dbReference type="PANTHER" id="PTHR10039">
    <property type="entry name" value="AMELOGENIN"/>
    <property type="match status" value="1"/>
</dbReference>
<dbReference type="Gene3D" id="1.25.40.20">
    <property type="entry name" value="Ankyrin repeat-containing domain"/>
    <property type="match status" value="2"/>
</dbReference>
<dbReference type="STRING" id="1745343.A0A2J6Q538"/>
<dbReference type="Pfam" id="PF22939">
    <property type="entry name" value="WHD_GPIID"/>
    <property type="match status" value="1"/>
</dbReference>
<dbReference type="InterPro" id="IPR000008">
    <property type="entry name" value="C2_dom"/>
</dbReference>
<gene>
    <name evidence="3" type="ORF">NA56DRAFT_658970</name>
</gene>
<organism evidence="3 4">
    <name type="scientific">Hyaloscypha hepaticicola</name>
    <dbReference type="NCBI Taxonomy" id="2082293"/>
    <lineage>
        <taxon>Eukaryota</taxon>
        <taxon>Fungi</taxon>
        <taxon>Dikarya</taxon>
        <taxon>Ascomycota</taxon>
        <taxon>Pezizomycotina</taxon>
        <taxon>Leotiomycetes</taxon>
        <taxon>Helotiales</taxon>
        <taxon>Hyaloscyphaceae</taxon>
        <taxon>Hyaloscypha</taxon>
    </lineage>
</organism>
<dbReference type="Proteomes" id="UP000235672">
    <property type="component" value="Unassembled WGS sequence"/>
</dbReference>
<dbReference type="InterPro" id="IPR002110">
    <property type="entry name" value="Ankyrin_rpt"/>
</dbReference>
<reference evidence="3 4" key="1">
    <citation type="submission" date="2016-05" db="EMBL/GenBank/DDBJ databases">
        <title>A degradative enzymes factory behind the ericoid mycorrhizal symbiosis.</title>
        <authorList>
            <consortium name="DOE Joint Genome Institute"/>
            <person name="Martino E."/>
            <person name="Morin E."/>
            <person name="Grelet G."/>
            <person name="Kuo A."/>
            <person name="Kohler A."/>
            <person name="Daghino S."/>
            <person name="Barry K."/>
            <person name="Choi C."/>
            <person name="Cichocki N."/>
            <person name="Clum A."/>
            <person name="Copeland A."/>
            <person name="Hainaut M."/>
            <person name="Haridas S."/>
            <person name="Labutti K."/>
            <person name="Lindquist E."/>
            <person name="Lipzen A."/>
            <person name="Khouja H.-R."/>
            <person name="Murat C."/>
            <person name="Ohm R."/>
            <person name="Olson A."/>
            <person name="Spatafora J."/>
            <person name="Veneault-Fourrey C."/>
            <person name="Henrissat B."/>
            <person name="Grigoriev I."/>
            <person name="Martin F."/>
            <person name="Perotto S."/>
        </authorList>
    </citation>
    <scope>NUCLEOTIDE SEQUENCE [LARGE SCALE GENOMIC DNA]</scope>
    <source>
        <strain evidence="3 4">UAMH 7357</strain>
    </source>
</reference>
<dbReference type="InterPro" id="IPR036770">
    <property type="entry name" value="Ankyrin_rpt-contain_sf"/>
</dbReference>
<dbReference type="SUPFAM" id="SSF49562">
    <property type="entry name" value="C2 domain (Calcium/lipid-binding domain, CaLB)"/>
    <property type="match status" value="2"/>
</dbReference>
<feature type="repeat" description="ANK" evidence="1">
    <location>
        <begin position="543"/>
        <end position="575"/>
    </location>
</feature>
<keyword evidence="4" id="KW-1185">Reference proteome</keyword>
<protein>
    <submittedName>
        <fullName evidence="3">Ankyrin</fullName>
    </submittedName>
</protein>
<evidence type="ECO:0000256" key="1">
    <source>
        <dbReference type="PROSITE-ProRule" id="PRU00023"/>
    </source>
</evidence>
<dbReference type="OrthoDB" id="4062651at2759"/>
<dbReference type="Pfam" id="PF24920">
    <property type="entry name" value="C2_TCB1"/>
    <property type="match status" value="1"/>
</dbReference>
<dbReference type="PROSITE" id="PS50088">
    <property type="entry name" value="ANK_REPEAT"/>
    <property type="match status" value="2"/>
</dbReference>
<dbReference type="SUPFAM" id="SSF48403">
    <property type="entry name" value="Ankyrin repeat"/>
    <property type="match status" value="1"/>
</dbReference>
<dbReference type="Gene3D" id="2.60.40.150">
    <property type="entry name" value="C2 domain"/>
    <property type="match status" value="1"/>
</dbReference>
<dbReference type="InterPro" id="IPR056910">
    <property type="entry name" value="TCB1-3_C2"/>
</dbReference>
<dbReference type="Pfam" id="PF00023">
    <property type="entry name" value="Ank"/>
    <property type="match status" value="1"/>
</dbReference>
<dbReference type="SMART" id="SM00248">
    <property type="entry name" value="ANK"/>
    <property type="match status" value="5"/>
</dbReference>
<dbReference type="PROSITE" id="PS50004">
    <property type="entry name" value="C2"/>
    <property type="match status" value="1"/>
</dbReference>
<feature type="domain" description="C2" evidence="2">
    <location>
        <begin position="911"/>
        <end position="1029"/>
    </location>
</feature>
<dbReference type="SMART" id="SM00239">
    <property type="entry name" value="C2"/>
    <property type="match status" value="2"/>
</dbReference>
<evidence type="ECO:0000259" key="2">
    <source>
        <dbReference type="PROSITE" id="PS50004"/>
    </source>
</evidence>